<keyword evidence="6 17" id="KW-0031">Aminopeptidase</keyword>
<dbReference type="GO" id="GO:0004177">
    <property type="term" value="F:aminopeptidase activity"/>
    <property type="evidence" value="ECO:0007669"/>
    <property type="project" value="UniProtKB-KW"/>
</dbReference>
<dbReference type="CDD" id="cd09602">
    <property type="entry name" value="M1_APN"/>
    <property type="match status" value="1"/>
</dbReference>
<evidence type="ECO:0000256" key="6">
    <source>
        <dbReference type="ARBA" id="ARBA00022438"/>
    </source>
</evidence>
<evidence type="ECO:0000259" key="14">
    <source>
        <dbReference type="Pfam" id="PF01433"/>
    </source>
</evidence>
<evidence type="ECO:0000256" key="9">
    <source>
        <dbReference type="ARBA" id="ARBA00022801"/>
    </source>
</evidence>
<dbReference type="InterPro" id="IPR012778">
    <property type="entry name" value="Pept_M1_aminopeptidase"/>
</dbReference>
<dbReference type="InterPro" id="IPR024571">
    <property type="entry name" value="ERAP1-like_C_dom"/>
</dbReference>
<feature type="domain" description="Aminopeptidase N-like N-terminal" evidence="16">
    <location>
        <begin position="101"/>
        <end position="196"/>
    </location>
</feature>
<keyword evidence="8" id="KW-0479">Metal-binding</keyword>
<name>A0ABP7DX01_9ACTN</name>
<evidence type="ECO:0000256" key="1">
    <source>
        <dbReference type="ARBA" id="ARBA00000098"/>
    </source>
</evidence>
<protein>
    <recommendedName>
        <fullName evidence="5">Aminopeptidase N</fullName>
        <ecNumber evidence="4">3.4.11.2</ecNumber>
    </recommendedName>
    <alternativeName>
        <fullName evidence="12">Alanine aminopeptidase</fullName>
    </alternativeName>
    <alternativeName>
        <fullName evidence="13">Lysyl aminopeptidase</fullName>
    </alternativeName>
</protein>
<evidence type="ECO:0000256" key="11">
    <source>
        <dbReference type="ARBA" id="ARBA00023049"/>
    </source>
</evidence>
<reference evidence="18" key="1">
    <citation type="journal article" date="2019" name="Int. J. Syst. Evol. Microbiol.">
        <title>The Global Catalogue of Microorganisms (GCM) 10K type strain sequencing project: providing services to taxonomists for standard genome sequencing and annotation.</title>
        <authorList>
            <consortium name="The Broad Institute Genomics Platform"/>
            <consortium name="The Broad Institute Genome Sequencing Center for Infectious Disease"/>
            <person name="Wu L."/>
            <person name="Ma J."/>
        </authorList>
    </citation>
    <scope>NUCLEOTIDE SEQUENCE [LARGE SCALE GENOMIC DNA]</scope>
    <source>
        <strain evidence="18">JCM 16548</strain>
    </source>
</reference>
<evidence type="ECO:0000256" key="13">
    <source>
        <dbReference type="ARBA" id="ARBA00031533"/>
    </source>
</evidence>
<evidence type="ECO:0000256" key="3">
    <source>
        <dbReference type="ARBA" id="ARBA00010136"/>
    </source>
</evidence>
<dbReference type="PANTHER" id="PTHR11533">
    <property type="entry name" value="PROTEASE M1 ZINC METALLOPROTEASE"/>
    <property type="match status" value="1"/>
</dbReference>
<keyword evidence="11" id="KW-0482">Metalloprotease</keyword>
<dbReference type="Proteomes" id="UP001500051">
    <property type="component" value="Unassembled WGS sequence"/>
</dbReference>
<dbReference type="PANTHER" id="PTHR11533:SF174">
    <property type="entry name" value="PUROMYCIN-SENSITIVE AMINOPEPTIDASE-RELATED"/>
    <property type="match status" value="1"/>
</dbReference>
<dbReference type="Gene3D" id="2.60.40.1730">
    <property type="entry name" value="tricorn interacting facor f3 domain"/>
    <property type="match status" value="1"/>
</dbReference>
<dbReference type="RefSeq" id="WP_344813286.1">
    <property type="nucleotide sequence ID" value="NZ_BAAAYX010000013.1"/>
</dbReference>
<keyword evidence="18" id="KW-1185">Reference proteome</keyword>
<dbReference type="InterPro" id="IPR027268">
    <property type="entry name" value="Peptidase_M4/M1_CTD_sf"/>
</dbReference>
<evidence type="ECO:0000259" key="15">
    <source>
        <dbReference type="Pfam" id="PF11838"/>
    </source>
</evidence>
<dbReference type="PRINTS" id="PR00756">
    <property type="entry name" value="ALADIPTASE"/>
</dbReference>
<comment type="cofactor">
    <cofactor evidence="2">
        <name>Zn(2+)</name>
        <dbReference type="ChEBI" id="CHEBI:29105"/>
    </cofactor>
</comment>
<dbReference type="InterPro" id="IPR001930">
    <property type="entry name" value="Peptidase_M1"/>
</dbReference>
<keyword evidence="9" id="KW-0378">Hydrolase</keyword>
<dbReference type="SUPFAM" id="SSF55486">
    <property type="entry name" value="Metalloproteases ('zincins'), catalytic domain"/>
    <property type="match status" value="1"/>
</dbReference>
<feature type="domain" description="ERAP1-like C-terminal" evidence="15">
    <location>
        <begin position="519"/>
        <end position="822"/>
    </location>
</feature>
<comment type="catalytic activity">
    <reaction evidence="1">
        <text>Release of an N-terminal amino acid, Xaa-|-Yaa- from a peptide, amide or arylamide. Xaa is preferably Ala, but may be most amino acids including Pro (slow action). When a terminal hydrophobic residue is followed by a prolyl residue, the two may be released as an intact Xaa-Pro dipeptide.</text>
        <dbReference type="EC" id="3.4.11.2"/>
    </reaction>
</comment>
<evidence type="ECO:0000256" key="2">
    <source>
        <dbReference type="ARBA" id="ARBA00001947"/>
    </source>
</evidence>
<dbReference type="NCBIfam" id="TIGR02412">
    <property type="entry name" value="pepN_strep_liv"/>
    <property type="match status" value="1"/>
</dbReference>
<feature type="domain" description="Peptidase M1 membrane alanine aminopeptidase" evidence="14">
    <location>
        <begin position="238"/>
        <end position="450"/>
    </location>
</feature>
<evidence type="ECO:0000256" key="4">
    <source>
        <dbReference type="ARBA" id="ARBA00012564"/>
    </source>
</evidence>
<evidence type="ECO:0000256" key="7">
    <source>
        <dbReference type="ARBA" id="ARBA00022670"/>
    </source>
</evidence>
<dbReference type="InterPro" id="IPR050344">
    <property type="entry name" value="Peptidase_M1_aminopeptidases"/>
</dbReference>
<evidence type="ECO:0000313" key="18">
    <source>
        <dbReference type="Proteomes" id="UP001500051"/>
    </source>
</evidence>
<keyword evidence="7" id="KW-0645">Protease</keyword>
<organism evidence="17 18">
    <name type="scientific">Microlunatus aurantiacus</name>
    <dbReference type="NCBI Taxonomy" id="446786"/>
    <lineage>
        <taxon>Bacteria</taxon>
        <taxon>Bacillati</taxon>
        <taxon>Actinomycetota</taxon>
        <taxon>Actinomycetes</taxon>
        <taxon>Propionibacteriales</taxon>
        <taxon>Propionibacteriaceae</taxon>
        <taxon>Microlunatus</taxon>
    </lineage>
</organism>
<dbReference type="EC" id="3.4.11.2" evidence="4"/>
<dbReference type="Pfam" id="PF01433">
    <property type="entry name" value="Peptidase_M1"/>
    <property type="match status" value="1"/>
</dbReference>
<evidence type="ECO:0000313" key="17">
    <source>
        <dbReference type="EMBL" id="GAA3710261.1"/>
    </source>
</evidence>
<evidence type="ECO:0000256" key="10">
    <source>
        <dbReference type="ARBA" id="ARBA00022833"/>
    </source>
</evidence>
<comment type="similarity">
    <text evidence="3">Belongs to the peptidase M1 family.</text>
</comment>
<dbReference type="SUPFAM" id="SSF63737">
    <property type="entry name" value="Leukotriene A4 hydrolase N-terminal domain"/>
    <property type="match status" value="1"/>
</dbReference>
<dbReference type="InterPro" id="IPR014782">
    <property type="entry name" value="Peptidase_M1_dom"/>
</dbReference>
<evidence type="ECO:0000256" key="12">
    <source>
        <dbReference type="ARBA" id="ARBA00029811"/>
    </source>
</evidence>
<sequence length="831" mass="90139">MPSDDGGTTAPATLSLTRREAEQRAATITVEHTEVTLDLTRHGLTFDSVSVIRFSLTDGAAPGAETFVDFKGEQLGSVELNGVALDPATWRQGRIPLTGLQQHNTLRIAGTMAYSSDGEGLHRHTDPADQRTYLYAMSFLAAAPRWFGCFDQPDLKSTYAFDVTAPVDWTVLGNGPSAAVEPGRWQIRPTAPLSTYFVTLVAGPYASCYREHDGIRLGFHARASLSASLETEVADLHEVTAASFDYYHQLFGVRYPFGEYHQAFVPDFNAGAMENPGCVTLRDQYIYRGRATRTERASRAGTVAHEMAHMWFGDLVTMRWWDDLWLNESFAEYAAHRCCTEGTTYPLWTEFGIVRKDWGSVADQSPSTHPVAGNGAVDAEAALQDFDGISYAKGASVLKQLVAHLGDHIFLTGLRDYFTTHAYGNAALSDLLAAWQRAGATDLEAWAEAWLQTSGLDTLTIDGSTLVRRAPADATVARPHTIAVAAVGRDGREVGREQVTLTGARVDLDLVGDDATVLVPDADDDTWAKIRFDADWAAVGALAPTIQRAATRVVVVNAFRDAVRSAEVDPALALDTLLEMATVDGEDVVVGAVLRFSSEVLASTFTPVDRRAERLALVHRTARTVTDAADEGSDRQLLGFRYAVASCADAELLRHWLDGRDLPPGLPLDPELTWAVVVRLAEVSGDDWPIERTLLRDPSASGSVHAARARASRPHPAAKEAAWQALIGASETPASELYAVAKGFFRPGQTDLTDGYVSRFFAEMPATAAFRSGWALGQIVTDAFPLVHASPETLALAEETLAQDLPAAVRRSMTDGTDVMRRAVASVRRFG</sequence>
<comment type="caution">
    <text evidence="17">The sequence shown here is derived from an EMBL/GenBank/DDBJ whole genome shotgun (WGS) entry which is preliminary data.</text>
</comment>
<dbReference type="Gene3D" id="1.10.390.10">
    <property type="entry name" value="Neutral Protease Domain 2"/>
    <property type="match status" value="1"/>
</dbReference>
<proteinExistence type="inferred from homology"/>
<gene>
    <name evidence="17" type="primary">pepN_2</name>
    <name evidence="17" type="ORF">GCM10022204_30840</name>
</gene>
<evidence type="ECO:0000256" key="5">
    <source>
        <dbReference type="ARBA" id="ARBA00015611"/>
    </source>
</evidence>
<dbReference type="InterPro" id="IPR045357">
    <property type="entry name" value="Aminopeptidase_N-like_N"/>
</dbReference>
<dbReference type="Pfam" id="PF17900">
    <property type="entry name" value="Peptidase_M1_N"/>
    <property type="match status" value="1"/>
</dbReference>
<keyword evidence="10" id="KW-0862">Zinc</keyword>
<dbReference type="EMBL" id="BAAAYX010000013">
    <property type="protein sequence ID" value="GAA3710261.1"/>
    <property type="molecule type" value="Genomic_DNA"/>
</dbReference>
<accession>A0ABP7DX01</accession>
<evidence type="ECO:0000256" key="8">
    <source>
        <dbReference type="ARBA" id="ARBA00022723"/>
    </source>
</evidence>
<dbReference type="InterPro" id="IPR042097">
    <property type="entry name" value="Aminopeptidase_N-like_N_sf"/>
</dbReference>
<dbReference type="Pfam" id="PF11838">
    <property type="entry name" value="ERAP1_C"/>
    <property type="match status" value="1"/>
</dbReference>
<evidence type="ECO:0000259" key="16">
    <source>
        <dbReference type="Pfam" id="PF17900"/>
    </source>
</evidence>